<protein>
    <submittedName>
        <fullName evidence="4">TetR/AcrR family transcriptional regulator</fullName>
    </submittedName>
</protein>
<dbReference type="AlphaFoldDB" id="A0A3M8DCI0"/>
<keyword evidence="5" id="KW-1185">Reference proteome</keyword>
<evidence type="ECO:0000313" key="4">
    <source>
        <dbReference type="EMBL" id="RNB85015.1"/>
    </source>
</evidence>
<dbReference type="PRINTS" id="PR00455">
    <property type="entry name" value="HTHTETR"/>
</dbReference>
<dbReference type="Gene3D" id="1.10.357.10">
    <property type="entry name" value="Tetracycline Repressor, domain 2"/>
    <property type="match status" value="1"/>
</dbReference>
<proteinExistence type="predicted"/>
<dbReference type="EMBL" id="RHHQ01000015">
    <property type="protein sequence ID" value="RNB85015.1"/>
    <property type="molecule type" value="Genomic_DNA"/>
</dbReference>
<keyword evidence="1 2" id="KW-0238">DNA-binding</keyword>
<name>A0A3M8DCI0_9BACL</name>
<evidence type="ECO:0000256" key="2">
    <source>
        <dbReference type="PROSITE-ProRule" id="PRU00335"/>
    </source>
</evidence>
<sequence>MMSKKDLITEGALRAFAQNGYAETTMDAIADVAKVAKGTLYYHFKTKEELFYYVNRKGVDLLVQTVTHAMKDEGRSVAERMLAVFDEHLRFFADNKDLCILLLQFSSGDQERDSMIGSLLGEYFATMEKFLRTLQEQGIINAELDVHTLASALFGMVGFTALRQMYRGEAIYTDETRNTLIALCKGALGLQS</sequence>
<feature type="domain" description="HTH tetR-type" evidence="3">
    <location>
        <begin position="2"/>
        <end position="62"/>
    </location>
</feature>
<feature type="DNA-binding region" description="H-T-H motif" evidence="2">
    <location>
        <begin position="25"/>
        <end position="44"/>
    </location>
</feature>
<evidence type="ECO:0000313" key="5">
    <source>
        <dbReference type="Proteomes" id="UP000271031"/>
    </source>
</evidence>
<dbReference type="SUPFAM" id="SSF46689">
    <property type="entry name" value="Homeodomain-like"/>
    <property type="match status" value="1"/>
</dbReference>
<dbReference type="Pfam" id="PF08359">
    <property type="entry name" value="TetR_C_4"/>
    <property type="match status" value="1"/>
</dbReference>
<dbReference type="PROSITE" id="PS01081">
    <property type="entry name" value="HTH_TETR_1"/>
    <property type="match status" value="1"/>
</dbReference>
<accession>A0A3M8DCI0</accession>
<dbReference type="Pfam" id="PF00440">
    <property type="entry name" value="TetR_N"/>
    <property type="match status" value="1"/>
</dbReference>
<dbReference type="Proteomes" id="UP000271031">
    <property type="component" value="Unassembled WGS sequence"/>
</dbReference>
<dbReference type="PROSITE" id="PS50977">
    <property type="entry name" value="HTH_TETR_2"/>
    <property type="match status" value="1"/>
</dbReference>
<dbReference type="InterPro" id="IPR023772">
    <property type="entry name" value="DNA-bd_HTH_TetR-type_CS"/>
</dbReference>
<dbReference type="InterPro" id="IPR036271">
    <property type="entry name" value="Tet_transcr_reg_TetR-rel_C_sf"/>
</dbReference>
<dbReference type="InterPro" id="IPR001647">
    <property type="entry name" value="HTH_TetR"/>
</dbReference>
<dbReference type="OrthoDB" id="9809994at2"/>
<gene>
    <name evidence="4" type="ORF">EDM56_19045</name>
</gene>
<dbReference type="InterPro" id="IPR050109">
    <property type="entry name" value="HTH-type_TetR-like_transc_reg"/>
</dbReference>
<comment type="caution">
    <text evidence="4">The sequence shown here is derived from an EMBL/GenBank/DDBJ whole genome shotgun (WGS) entry which is preliminary data.</text>
</comment>
<dbReference type="PANTHER" id="PTHR30055:SF226">
    <property type="entry name" value="HTH-TYPE TRANSCRIPTIONAL REGULATOR PKSA"/>
    <property type="match status" value="1"/>
</dbReference>
<dbReference type="InterPro" id="IPR009057">
    <property type="entry name" value="Homeodomain-like_sf"/>
</dbReference>
<dbReference type="InterPro" id="IPR013570">
    <property type="entry name" value="Tscrpt_reg_YsiA_C"/>
</dbReference>
<reference evidence="4 5" key="1">
    <citation type="submission" date="2018-10" db="EMBL/GenBank/DDBJ databases">
        <title>Phylogenomics of Brevibacillus.</title>
        <authorList>
            <person name="Dunlap C."/>
        </authorList>
    </citation>
    <scope>NUCLEOTIDE SEQUENCE [LARGE SCALE GENOMIC DNA]</scope>
    <source>
        <strain evidence="4 5">JCM 15716</strain>
    </source>
</reference>
<evidence type="ECO:0000259" key="3">
    <source>
        <dbReference type="PROSITE" id="PS50977"/>
    </source>
</evidence>
<dbReference type="Gene3D" id="1.10.10.60">
    <property type="entry name" value="Homeodomain-like"/>
    <property type="match status" value="1"/>
</dbReference>
<organism evidence="4 5">
    <name type="scientific">Brevibacillus fluminis</name>
    <dbReference type="NCBI Taxonomy" id="511487"/>
    <lineage>
        <taxon>Bacteria</taxon>
        <taxon>Bacillati</taxon>
        <taxon>Bacillota</taxon>
        <taxon>Bacilli</taxon>
        <taxon>Bacillales</taxon>
        <taxon>Paenibacillaceae</taxon>
        <taxon>Brevibacillus</taxon>
    </lineage>
</organism>
<dbReference type="GO" id="GO:0000976">
    <property type="term" value="F:transcription cis-regulatory region binding"/>
    <property type="evidence" value="ECO:0007669"/>
    <property type="project" value="TreeGrafter"/>
</dbReference>
<evidence type="ECO:0000256" key="1">
    <source>
        <dbReference type="ARBA" id="ARBA00023125"/>
    </source>
</evidence>
<dbReference type="GO" id="GO:0003700">
    <property type="term" value="F:DNA-binding transcription factor activity"/>
    <property type="evidence" value="ECO:0007669"/>
    <property type="project" value="TreeGrafter"/>
</dbReference>
<dbReference type="SUPFAM" id="SSF48498">
    <property type="entry name" value="Tetracyclin repressor-like, C-terminal domain"/>
    <property type="match status" value="1"/>
</dbReference>
<dbReference type="PANTHER" id="PTHR30055">
    <property type="entry name" value="HTH-TYPE TRANSCRIPTIONAL REGULATOR RUTR"/>
    <property type="match status" value="1"/>
</dbReference>